<feature type="coiled-coil region" evidence="11">
    <location>
        <begin position="816"/>
        <end position="875"/>
    </location>
</feature>
<evidence type="ECO:0000256" key="6">
    <source>
        <dbReference type="ARBA" id="ARBA00022833"/>
    </source>
</evidence>
<evidence type="ECO:0000256" key="4">
    <source>
        <dbReference type="ARBA" id="ARBA00022723"/>
    </source>
</evidence>
<dbReference type="Gene3D" id="1.10.730.10">
    <property type="entry name" value="Isoleucyl-tRNA Synthetase, Domain 1"/>
    <property type="match status" value="1"/>
</dbReference>
<evidence type="ECO:0000256" key="7">
    <source>
        <dbReference type="ARBA" id="ARBA00022840"/>
    </source>
</evidence>
<dbReference type="InterPro" id="IPR009008">
    <property type="entry name" value="Val/Leu/Ile-tRNA-synth_edit"/>
</dbReference>
<dbReference type="InterPro" id="IPR013155">
    <property type="entry name" value="M/V/L/I-tRNA-synth_anticd-bd"/>
</dbReference>
<dbReference type="SUPFAM" id="SSF50677">
    <property type="entry name" value="ValRS/IleRS/LeuRS editing domain"/>
    <property type="match status" value="1"/>
</dbReference>
<dbReference type="Gene3D" id="3.30.1170.10">
    <property type="match status" value="1"/>
</dbReference>
<dbReference type="NCBIfam" id="NF004349">
    <property type="entry name" value="PRK05729.1"/>
    <property type="match status" value="1"/>
</dbReference>
<dbReference type="InterPro" id="IPR009080">
    <property type="entry name" value="tRNAsynth_Ia_anticodon-bd"/>
</dbReference>
<comment type="domain">
    <text evidence="11">ValRS has two distinct active sites: one for aminoacylation and one for editing. The misactivated threonine is translocated from the active site to the editing site.</text>
</comment>
<dbReference type="InterPro" id="IPR019499">
    <property type="entry name" value="Val-tRNA_synth_tRNA-bd"/>
</dbReference>
<evidence type="ECO:0000256" key="3">
    <source>
        <dbReference type="ARBA" id="ARBA00022598"/>
    </source>
</evidence>
<keyword evidence="2 11" id="KW-0963">Cytoplasm</keyword>
<evidence type="ECO:0000256" key="5">
    <source>
        <dbReference type="ARBA" id="ARBA00022741"/>
    </source>
</evidence>
<evidence type="ECO:0000256" key="2">
    <source>
        <dbReference type="ARBA" id="ARBA00022490"/>
    </source>
</evidence>
<comment type="cofactor">
    <cofactor evidence="1">
        <name>Zn(2+)</name>
        <dbReference type="ChEBI" id="CHEBI:29105"/>
    </cofactor>
</comment>
<feature type="binding site" evidence="11">
    <location>
        <position position="536"/>
    </location>
    <ligand>
        <name>ATP</name>
        <dbReference type="ChEBI" id="CHEBI:30616"/>
    </ligand>
</feature>
<comment type="subunit">
    <text evidence="11">Monomer.</text>
</comment>
<dbReference type="InterPro" id="IPR010978">
    <property type="entry name" value="tRNA-bd_arm"/>
</dbReference>
<evidence type="ECO:0000256" key="11">
    <source>
        <dbReference type="HAMAP-Rule" id="MF_02004"/>
    </source>
</evidence>
<comment type="subcellular location">
    <subcellularLocation>
        <location evidence="11">Cytoplasm</location>
    </subcellularLocation>
</comment>
<evidence type="ECO:0000313" key="16">
    <source>
        <dbReference type="Proteomes" id="UP000321197"/>
    </source>
</evidence>
<comment type="caution">
    <text evidence="15">The sequence shown here is derived from an EMBL/GenBank/DDBJ whole genome shotgun (WGS) entry which is preliminary data.</text>
</comment>
<dbReference type="InterPro" id="IPR001412">
    <property type="entry name" value="aa-tRNA-synth_I_CS"/>
</dbReference>
<dbReference type="SUPFAM" id="SSF52374">
    <property type="entry name" value="Nucleotidylyl transferase"/>
    <property type="match status" value="1"/>
</dbReference>
<dbReference type="FunFam" id="3.40.50.620:FF:000020">
    <property type="entry name" value="Valine--tRNA ligase, mitochondrial"/>
    <property type="match status" value="1"/>
</dbReference>
<evidence type="ECO:0000256" key="10">
    <source>
        <dbReference type="ARBA" id="ARBA00047552"/>
    </source>
</evidence>
<dbReference type="EC" id="6.1.1.9" evidence="11"/>
<evidence type="ECO:0000256" key="1">
    <source>
        <dbReference type="ARBA" id="ARBA00001947"/>
    </source>
</evidence>
<dbReference type="AlphaFoldDB" id="A0A511R5C3"/>
<accession>A0A511R5C3</accession>
<dbReference type="InterPro" id="IPR033705">
    <property type="entry name" value="Anticodon_Ia_Val"/>
</dbReference>
<dbReference type="Gene3D" id="3.40.50.620">
    <property type="entry name" value="HUPs"/>
    <property type="match status" value="2"/>
</dbReference>
<organism evidence="15 16">
    <name type="scientific">Meiothermus hypogaeus NBRC 106114</name>
    <dbReference type="NCBI Taxonomy" id="1227553"/>
    <lineage>
        <taxon>Bacteria</taxon>
        <taxon>Thermotogati</taxon>
        <taxon>Deinococcota</taxon>
        <taxon>Deinococci</taxon>
        <taxon>Thermales</taxon>
        <taxon>Thermaceae</taxon>
        <taxon>Meiothermus</taxon>
    </lineage>
</organism>
<dbReference type="PROSITE" id="PS00178">
    <property type="entry name" value="AA_TRNA_LIGASE_I"/>
    <property type="match status" value="1"/>
</dbReference>
<dbReference type="PANTHER" id="PTHR11946">
    <property type="entry name" value="VALYL-TRNA SYNTHETASES"/>
    <property type="match status" value="1"/>
</dbReference>
<dbReference type="InterPro" id="IPR037118">
    <property type="entry name" value="Val-tRNA_synth_C_sf"/>
</dbReference>
<dbReference type="InterPro" id="IPR002303">
    <property type="entry name" value="Valyl-tRNA_ligase"/>
</dbReference>
<dbReference type="InterPro" id="IPR002300">
    <property type="entry name" value="aa-tRNA-synth_Ia"/>
</dbReference>
<dbReference type="PANTHER" id="PTHR11946:SF93">
    <property type="entry name" value="VALINE--TRNA LIGASE, CHLOROPLASTIC_MITOCHONDRIAL 2"/>
    <property type="match status" value="1"/>
</dbReference>
<comment type="function">
    <text evidence="11">Catalyzes the attachment of valine to tRNA(Val). As ValRS can inadvertently accommodate and process structurally similar amino acids such as threonine, to avoid such errors, it has a 'posttransfer' editing activity that hydrolyzes mischarged Thr-tRNA(Val) in a tRNA-dependent manner.</text>
</comment>
<dbReference type="PRINTS" id="PR00986">
    <property type="entry name" value="TRNASYNTHVAL"/>
</dbReference>
<dbReference type="SUPFAM" id="SSF46589">
    <property type="entry name" value="tRNA-binding arm"/>
    <property type="match status" value="1"/>
</dbReference>
<dbReference type="RefSeq" id="WP_119342216.1">
    <property type="nucleotide sequence ID" value="NZ_BJXL01000132.1"/>
</dbReference>
<dbReference type="GO" id="GO:0006438">
    <property type="term" value="P:valyl-tRNA aminoacylation"/>
    <property type="evidence" value="ECO:0007669"/>
    <property type="project" value="UniProtKB-UniRule"/>
</dbReference>
<dbReference type="GO" id="GO:0004832">
    <property type="term" value="F:valine-tRNA ligase activity"/>
    <property type="evidence" value="ECO:0007669"/>
    <property type="project" value="UniProtKB-UniRule"/>
</dbReference>
<gene>
    <name evidence="11 15" type="primary">valS</name>
    <name evidence="15" type="ORF">MHY01S_29640</name>
</gene>
<sequence>MTEPKELPKTYDPKAVEPHWAEEWARNPLRPELNAHKGKGPFTIVIPPPNVTGNLHLGHALDNTIIDTLVRFKRMQGYEALYLPGTDHAGITTQVLVEKELAQEGLSRHDLGREKFLERVWAFKEKNGGTILYQLRRIGASCDWSRERFTMDEGLSRAVRRSFVAYYHQGLAYRGKRIVNWDPVAQTVVSDLEVNIEPTPGQLYTLAYPLLGGGEIQIATVRPETIFADVAIAVNPADERYRHLVGQKARIPLTERYIPIIADEAVLTDFGTGALKITPAHDPTDFEIGTRHNLEMPSVIDLQGHLVGELVPEAFRGLERFQARKAVVQALQEAGHIREIRDYTIALGYSDRTKAPVEPLLLEQWFVRMKPVAEKVLAGLDKGEMRFVPERWEKVNRDWLENIKDWAIARQLWWGHQIPAWYDDEGNVYVPDLENPDLDCDQDPRYAHLNLRRDPDVFDTWFSSALWPFSTLGWPDESADLKKYYPTDVLVTGYDIIFFWVARMQMSGYQFTGQAPFHTIVLHGLYLDAKGQKMSKSKGNGIDPLELVDQYGADACRFAWDYLATGGQDIRHDPRRYEQGRNFANKLYNAARFVLMNRAQAVRPTAQEGPPSENRFLTLADRWMISRLNRGIAEITEAYEAFDLGRATRLVYDLVWSEFCDWYLEAAKPALREGNAATQATLEHTLATLLKLLHPIMPFITSELYQTLTGANQQLALQDWPVAGERDLEAEKAFETLQETITATRNLRAELGIPPQQEIGVHLEGPGASLVMENQALFRFLSKAQASLGVPEKAIAQVTATTTVYLKPEGDLSSFLERQKKRLAELEKQVEQGQKKLANPGFVERADPAVVQAERERLAENQAQLERIRENLARLG</sequence>
<keyword evidence="3 11" id="KW-0436">Ligase</keyword>
<dbReference type="HAMAP" id="MF_02004">
    <property type="entry name" value="Val_tRNA_synth_type1"/>
    <property type="match status" value="1"/>
</dbReference>
<dbReference type="GO" id="GO:0005829">
    <property type="term" value="C:cytosol"/>
    <property type="evidence" value="ECO:0007669"/>
    <property type="project" value="TreeGrafter"/>
</dbReference>
<dbReference type="SUPFAM" id="SSF47323">
    <property type="entry name" value="Anticodon-binding domain of a subclass of class I aminoacyl-tRNA synthetases"/>
    <property type="match status" value="1"/>
</dbReference>
<dbReference type="Gene3D" id="1.10.287.380">
    <property type="entry name" value="Valyl-tRNA synthetase, C-terminal domain"/>
    <property type="match status" value="1"/>
</dbReference>
<comment type="catalytic activity">
    <reaction evidence="10 11">
        <text>tRNA(Val) + L-valine + ATP = L-valyl-tRNA(Val) + AMP + diphosphate</text>
        <dbReference type="Rhea" id="RHEA:10704"/>
        <dbReference type="Rhea" id="RHEA-COMP:9672"/>
        <dbReference type="Rhea" id="RHEA-COMP:9708"/>
        <dbReference type="ChEBI" id="CHEBI:30616"/>
        <dbReference type="ChEBI" id="CHEBI:33019"/>
        <dbReference type="ChEBI" id="CHEBI:57762"/>
        <dbReference type="ChEBI" id="CHEBI:78442"/>
        <dbReference type="ChEBI" id="CHEBI:78537"/>
        <dbReference type="ChEBI" id="CHEBI:456215"/>
        <dbReference type="EC" id="6.1.1.9"/>
    </reaction>
</comment>
<keyword evidence="8 11" id="KW-0648">Protein biosynthesis</keyword>
<evidence type="ECO:0000313" key="15">
    <source>
        <dbReference type="EMBL" id="GEM84798.1"/>
    </source>
</evidence>
<dbReference type="CDD" id="cd07962">
    <property type="entry name" value="Anticodon_Ia_Val"/>
    <property type="match status" value="1"/>
</dbReference>
<keyword evidence="9 11" id="KW-0030">Aminoacyl-tRNA synthetase</keyword>
<reference evidence="15 16" key="1">
    <citation type="submission" date="2019-07" db="EMBL/GenBank/DDBJ databases">
        <title>Whole genome shotgun sequence of Meiothermus hypogaeus NBRC 106114.</title>
        <authorList>
            <person name="Hosoyama A."/>
            <person name="Uohara A."/>
            <person name="Ohji S."/>
            <person name="Ichikawa N."/>
        </authorList>
    </citation>
    <scope>NUCLEOTIDE SEQUENCE [LARGE SCALE GENOMIC DNA]</scope>
    <source>
        <strain evidence="15 16">NBRC 106114</strain>
    </source>
</reference>
<evidence type="ECO:0000259" key="13">
    <source>
        <dbReference type="Pfam" id="PF08264"/>
    </source>
</evidence>
<comment type="domain">
    <text evidence="11">The C-terminal coiled-coil domain is crucial for aminoacylation activity.</text>
</comment>
<comment type="similarity">
    <text evidence="11">Belongs to the class-I aminoacyl-tRNA synthetase family. ValS type 1 subfamily.</text>
</comment>
<dbReference type="OrthoDB" id="9810365at2"/>
<feature type="short sequence motif" description="'HIGH' region" evidence="11">
    <location>
        <begin position="49"/>
        <end position="59"/>
    </location>
</feature>
<keyword evidence="6" id="KW-0862">Zinc</keyword>
<feature type="domain" description="Valyl-tRNA synthetase tRNA-binding arm" evidence="14">
    <location>
        <begin position="811"/>
        <end position="876"/>
    </location>
</feature>
<protein>
    <recommendedName>
        <fullName evidence="11">Valine--tRNA ligase</fullName>
        <ecNumber evidence="11">6.1.1.9</ecNumber>
    </recommendedName>
    <alternativeName>
        <fullName evidence="11">Valyl-tRNA synthetase</fullName>
        <shortName evidence="11">ValRS</shortName>
    </alternativeName>
</protein>
<keyword evidence="11" id="KW-0175">Coiled coil</keyword>
<dbReference type="Pfam" id="PF08264">
    <property type="entry name" value="Anticodon_1"/>
    <property type="match status" value="1"/>
</dbReference>
<dbReference type="GO" id="GO:0005524">
    <property type="term" value="F:ATP binding"/>
    <property type="evidence" value="ECO:0007669"/>
    <property type="project" value="UniProtKB-UniRule"/>
</dbReference>
<keyword evidence="5 11" id="KW-0547">Nucleotide-binding</keyword>
<feature type="domain" description="Methionyl/Valyl/Leucyl/Isoleucyl-tRNA synthetase anticodon-binding" evidence="13">
    <location>
        <begin position="621"/>
        <end position="761"/>
    </location>
</feature>
<dbReference type="GO" id="GO:0046872">
    <property type="term" value="F:metal ion binding"/>
    <property type="evidence" value="ECO:0007669"/>
    <property type="project" value="UniProtKB-KW"/>
</dbReference>
<keyword evidence="7 11" id="KW-0067">ATP-binding</keyword>
<evidence type="ECO:0000256" key="8">
    <source>
        <dbReference type="ARBA" id="ARBA00022917"/>
    </source>
</evidence>
<evidence type="ECO:0000256" key="9">
    <source>
        <dbReference type="ARBA" id="ARBA00023146"/>
    </source>
</evidence>
<dbReference type="Pfam" id="PF00133">
    <property type="entry name" value="tRNA-synt_1"/>
    <property type="match status" value="1"/>
</dbReference>
<dbReference type="CDD" id="cd00817">
    <property type="entry name" value="ValRS_core"/>
    <property type="match status" value="1"/>
</dbReference>
<keyword evidence="4" id="KW-0479">Metal-binding</keyword>
<dbReference type="Proteomes" id="UP000321197">
    <property type="component" value="Unassembled WGS sequence"/>
</dbReference>
<name>A0A511R5C3_9DEIN</name>
<feature type="short sequence motif" description="'KMSKS' region" evidence="11">
    <location>
        <begin position="533"/>
        <end position="537"/>
    </location>
</feature>
<dbReference type="NCBIfam" id="TIGR00422">
    <property type="entry name" value="valS"/>
    <property type="match status" value="1"/>
</dbReference>
<dbReference type="EMBL" id="BJXL01000132">
    <property type="protein sequence ID" value="GEM84798.1"/>
    <property type="molecule type" value="Genomic_DNA"/>
</dbReference>
<dbReference type="InterPro" id="IPR014729">
    <property type="entry name" value="Rossmann-like_a/b/a_fold"/>
</dbReference>
<feature type="domain" description="Aminoacyl-tRNA synthetase class Ia" evidence="12">
    <location>
        <begin position="22"/>
        <end position="571"/>
    </location>
</feature>
<dbReference type="GO" id="GO:0002161">
    <property type="term" value="F:aminoacyl-tRNA deacylase activity"/>
    <property type="evidence" value="ECO:0007669"/>
    <property type="project" value="InterPro"/>
</dbReference>
<proteinExistence type="inferred from homology"/>
<evidence type="ECO:0000259" key="12">
    <source>
        <dbReference type="Pfam" id="PF00133"/>
    </source>
</evidence>
<evidence type="ECO:0000259" key="14">
    <source>
        <dbReference type="Pfam" id="PF10458"/>
    </source>
</evidence>
<dbReference type="Pfam" id="PF10458">
    <property type="entry name" value="Val_tRNA-synt_C"/>
    <property type="match status" value="1"/>
</dbReference>